<dbReference type="EMBL" id="KN832977">
    <property type="protein sequence ID" value="KIM88232.1"/>
    <property type="molecule type" value="Genomic_DNA"/>
</dbReference>
<keyword evidence="1" id="KW-0472">Membrane</keyword>
<dbReference type="OrthoDB" id="3351993at2759"/>
<feature type="transmembrane region" description="Helical" evidence="1">
    <location>
        <begin position="92"/>
        <end position="116"/>
    </location>
</feature>
<dbReference type="STRING" id="765440.A0A0C3CES6"/>
<organism evidence="2 3">
    <name type="scientific">Piloderma croceum (strain F 1598)</name>
    <dbReference type="NCBI Taxonomy" id="765440"/>
    <lineage>
        <taxon>Eukaryota</taxon>
        <taxon>Fungi</taxon>
        <taxon>Dikarya</taxon>
        <taxon>Basidiomycota</taxon>
        <taxon>Agaricomycotina</taxon>
        <taxon>Agaricomycetes</taxon>
        <taxon>Agaricomycetidae</taxon>
        <taxon>Atheliales</taxon>
        <taxon>Atheliaceae</taxon>
        <taxon>Piloderma</taxon>
    </lineage>
</organism>
<dbReference type="Proteomes" id="UP000054166">
    <property type="component" value="Unassembled WGS sequence"/>
</dbReference>
<protein>
    <submittedName>
        <fullName evidence="2">Uncharacterized protein</fullName>
    </submittedName>
</protein>
<feature type="transmembrane region" description="Helical" evidence="1">
    <location>
        <begin position="233"/>
        <end position="252"/>
    </location>
</feature>
<evidence type="ECO:0000313" key="2">
    <source>
        <dbReference type="EMBL" id="KIM88232.1"/>
    </source>
</evidence>
<evidence type="ECO:0000256" key="1">
    <source>
        <dbReference type="SAM" id="Phobius"/>
    </source>
</evidence>
<dbReference type="AlphaFoldDB" id="A0A0C3CES6"/>
<dbReference type="HOGENOM" id="CLU_052677_1_0_1"/>
<accession>A0A0C3CES6</accession>
<proteinExistence type="predicted"/>
<feature type="transmembrane region" description="Helical" evidence="1">
    <location>
        <begin position="128"/>
        <end position="151"/>
    </location>
</feature>
<evidence type="ECO:0000313" key="3">
    <source>
        <dbReference type="Proteomes" id="UP000054166"/>
    </source>
</evidence>
<name>A0A0C3CES6_PILCF</name>
<reference evidence="3" key="2">
    <citation type="submission" date="2015-01" db="EMBL/GenBank/DDBJ databases">
        <title>Evolutionary Origins and Diversification of the Mycorrhizal Mutualists.</title>
        <authorList>
            <consortium name="DOE Joint Genome Institute"/>
            <consortium name="Mycorrhizal Genomics Consortium"/>
            <person name="Kohler A."/>
            <person name="Kuo A."/>
            <person name="Nagy L.G."/>
            <person name="Floudas D."/>
            <person name="Copeland A."/>
            <person name="Barry K.W."/>
            <person name="Cichocki N."/>
            <person name="Veneault-Fourrey C."/>
            <person name="LaButti K."/>
            <person name="Lindquist E.A."/>
            <person name="Lipzen A."/>
            <person name="Lundell T."/>
            <person name="Morin E."/>
            <person name="Murat C."/>
            <person name="Riley R."/>
            <person name="Ohm R."/>
            <person name="Sun H."/>
            <person name="Tunlid A."/>
            <person name="Henrissat B."/>
            <person name="Grigoriev I.V."/>
            <person name="Hibbett D.S."/>
            <person name="Martin F."/>
        </authorList>
    </citation>
    <scope>NUCLEOTIDE SEQUENCE [LARGE SCALE GENOMIC DNA]</scope>
    <source>
        <strain evidence="3">F 1598</strain>
    </source>
</reference>
<keyword evidence="1" id="KW-0812">Transmembrane</keyword>
<dbReference type="InParanoid" id="A0A0C3CES6"/>
<keyword evidence="3" id="KW-1185">Reference proteome</keyword>
<gene>
    <name evidence="2" type="ORF">PILCRDRAFT_814137</name>
</gene>
<reference evidence="2 3" key="1">
    <citation type="submission" date="2014-04" db="EMBL/GenBank/DDBJ databases">
        <authorList>
            <consortium name="DOE Joint Genome Institute"/>
            <person name="Kuo A."/>
            <person name="Tarkka M."/>
            <person name="Buscot F."/>
            <person name="Kohler A."/>
            <person name="Nagy L.G."/>
            <person name="Floudas D."/>
            <person name="Copeland A."/>
            <person name="Barry K.W."/>
            <person name="Cichocki N."/>
            <person name="Veneault-Fourrey C."/>
            <person name="LaButti K."/>
            <person name="Lindquist E.A."/>
            <person name="Lipzen A."/>
            <person name="Lundell T."/>
            <person name="Morin E."/>
            <person name="Murat C."/>
            <person name="Sun H."/>
            <person name="Tunlid A."/>
            <person name="Henrissat B."/>
            <person name="Grigoriev I.V."/>
            <person name="Hibbett D.S."/>
            <person name="Martin F."/>
            <person name="Nordberg H.P."/>
            <person name="Cantor M.N."/>
            <person name="Hua S.X."/>
        </authorList>
    </citation>
    <scope>NUCLEOTIDE SEQUENCE [LARGE SCALE GENOMIC DNA]</scope>
    <source>
        <strain evidence="2 3">F 1598</strain>
    </source>
</reference>
<sequence>MSLATQPCLNPNPDIAGIGVRVSIYIQAFLNLACTFVFAKDGKISSYESATLSTSSTNLFLTGCALLISAFIQGATSGFSVHHALIILNISWINSFSAILFVTLGVVLSISFTTWFEPGLRQLWTGTLLRAIPLSILHLSGMGALGIWVWAKVNTFGDQLECTPATFMTIFGHDIAVTSASLRKGSIVLYSIITLPLLNLVIIILVGVVMVTLLSLAYYTIHGSFEPWESFDRFILVSGGLTTALLEVLFIVDTELMISRSSTLVKPGESAWTFGQTLAMVMVAMLLLDTVRAGFKSWTEKADQESGEKPDEKVNMV</sequence>
<feature type="transmembrane region" description="Helical" evidence="1">
    <location>
        <begin position="188"/>
        <end position="221"/>
    </location>
</feature>
<keyword evidence="1" id="KW-1133">Transmembrane helix</keyword>
<feature type="transmembrane region" description="Helical" evidence="1">
    <location>
        <begin position="20"/>
        <end position="39"/>
    </location>
</feature>
<feature type="transmembrane region" description="Helical" evidence="1">
    <location>
        <begin position="59"/>
        <end position="80"/>
    </location>
</feature>